<gene>
    <name evidence="3" type="ORF">MQN93_02230</name>
</gene>
<protein>
    <submittedName>
        <fullName evidence="3">Uncharacterized protein</fullName>
    </submittedName>
</protein>
<feature type="region of interest" description="Disordered" evidence="2">
    <location>
        <begin position="47"/>
        <end position="71"/>
    </location>
</feature>
<feature type="coiled-coil region" evidence="1">
    <location>
        <begin position="16"/>
        <end position="47"/>
    </location>
</feature>
<comment type="caution">
    <text evidence="3">The sequence shown here is derived from an EMBL/GenBank/DDBJ whole genome shotgun (WGS) entry which is preliminary data.</text>
</comment>
<keyword evidence="1" id="KW-0175">Coiled coil</keyword>
<accession>A0ABS9X8Z1</accession>
<evidence type="ECO:0000313" key="3">
    <source>
        <dbReference type="EMBL" id="MCI3238535.1"/>
    </source>
</evidence>
<dbReference type="Proteomes" id="UP001165270">
    <property type="component" value="Unassembled WGS sequence"/>
</dbReference>
<dbReference type="EMBL" id="JALDAX010000001">
    <property type="protein sequence ID" value="MCI3238535.1"/>
    <property type="molecule type" value="Genomic_DNA"/>
</dbReference>
<evidence type="ECO:0000313" key="4">
    <source>
        <dbReference type="Proteomes" id="UP001165270"/>
    </source>
</evidence>
<reference evidence="3" key="1">
    <citation type="submission" date="2022-03" db="EMBL/GenBank/DDBJ databases">
        <title>Streptomyces 7R015 and 7R016 isolated from Barleria lupulina in Thailand.</title>
        <authorList>
            <person name="Kanchanasin P."/>
            <person name="Phongsopitanun W."/>
            <person name="Tanasupawat S."/>
        </authorList>
    </citation>
    <scope>NUCLEOTIDE SEQUENCE</scope>
    <source>
        <strain evidence="3">7R016</strain>
    </source>
</reference>
<organism evidence="3 4">
    <name type="scientific">Streptomyces spinosisporus</name>
    <dbReference type="NCBI Taxonomy" id="2927582"/>
    <lineage>
        <taxon>Bacteria</taxon>
        <taxon>Bacillati</taxon>
        <taxon>Actinomycetota</taxon>
        <taxon>Actinomycetes</taxon>
        <taxon>Kitasatosporales</taxon>
        <taxon>Streptomycetaceae</taxon>
        <taxon>Streptomyces</taxon>
    </lineage>
</organism>
<keyword evidence="4" id="KW-1185">Reference proteome</keyword>
<name>A0ABS9X8Z1_9ACTN</name>
<evidence type="ECO:0000256" key="2">
    <source>
        <dbReference type="SAM" id="MobiDB-lite"/>
    </source>
</evidence>
<sequence length="277" mass="27372">MTAQEHGVANEGVEGEKAVLERHENFTQRLAELREQATALLAELERRTEPQVPEEQGTAARSVAPPATGSPVVAGASNTAADTTYLDSGAPNGALYVTGDARGVSGVARNGPGLHGLSYRDNGVFGYAAPTSSGAGVRGESTAGHGVYGYTDSGVGTLGVGVRGMGVLAFSQGREALNAYSVEGSGVVAGTNSGSAAAVLAENSSGSPGGVAVVALGQSGTGLYASGGQAAIQLGRSALTGPPTSGFHVAGELVLDAGADLYLCKVTGSPGTWKLVA</sequence>
<evidence type="ECO:0000256" key="1">
    <source>
        <dbReference type="SAM" id="Coils"/>
    </source>
</evidence>
<proteinExistence type="predicted"/>
<dbReference type="RefSeq" id="WP_242708057.1">
    <property type="nucleotide sequence ID" value="NZ_JALDAX010000001.1"/>
</dbReference>